<accession>A0A1T4R3C2</accession>
<dbReference type="EMBL" id="FUXK01000027">
    <property type="protein sequence ID" value="SKA10171.1"/>
    <property type="molecule type" value="Genomic_DNA"/>
</dbReference>
<sequence length="155" mass="16846">MIRDAQIYFGMETPLRERSGGHTGTAPTVSFGQIARGRLISFGGLCVNDYLVCVGLRGKILRRWVGAVPVCPPVSPSRGVSIVHLPRTMHVFFVMEMPLRGRSGGHAGAAPTVSFGWIGGGRLIPFGQITCGWLVSFGWIARKWLFCLCGMRGKI</sequence>
<proteinExistence type="predicted"/>
<dbReference type="AlphaFoldDB" id="A0A1T4R3C2"/>
<protein>
    <submittedName>
        <fullName evidence="1">Uncharacterized protein</fullName>
    </submittedName>
</protein>
<gene>
    <name evidence="1" type="ORF">SAMN02745202_02069</name>
</gene>
<evidence type="ECO:0000313" key="2">
    <source>
        <dbReference type="Proteomes" id="UP000190065"/>
    </source>
</evidence>
<dbReference type="Proteomes" id="UP000190065">
    <property type="component" value="Unassembled WGS sequence"/>
</dbReference>
<organism evidence="1 2">
    <name type="scientific">Segatella oulorum</name>
    <dbReference type="NCBI Taxonomy" id="28136"/>
    <lineage>
        <taxon>Bacteria</taxon>
        <taxon>Pseudomonadati</taxon>
        <taxon>Bacteroidota</taxon>
        <taxon>Bacteroidia</taxon>
        <taxon>Bacteroidales</taxon>
        <taxon>Prevotellaceae</taxon>
        <taxon>Segatella</taxon>
    </lineage>
</organism>
<reference evidence="1 2" key="1">
    <citation type="submission" date="2017-02" db="EMBL/GenBank/DDBJ databases">
        <authorList>
            <person name="Peterson S.W."/>
        </authorList>
    </citation>
    <scope>NUCLEOTIDE SEQUENCE [LARGE SCALE GENOMIC DNA]</scope>
    <source>
        <strain evidence="1 2">ATCC 43324</strain>
    </source>
</reference>
<name>A0A1T4R3C2_9BACT</name>
<dbReference type="STRING" id="28136.SAMN02745202_02069"/>
<evidence type="ECO:0000313" key="1">
    <source>
        <dbReference type="EMBL" id="SKA10171.1"/>
    </source>
</evidence>